<dbReference type="AlphaFoldDB" id="A3GHT5"/>
<evidence type="ECO:0000256" key="4">
    <source>
        <dbReference type="ARBA" id="ARBA00044511"/>
    </source>
</evidence>
<evidence type="ECO:0000256" key="1">
    <source>
        <dbReference type="ARBA" id="ARBA00006192"/>
    </source>
</evidence>
<dbReference type="GeneID" id="4851834"/>
<dbReference type="EMBL" id="AAVQ01000002">
    <property type="protein sequence ID" value="EAZ62876.2"/>
    <property type="molecule type" value="Genomic_DNA"/>
</dbReference>
<dbReference type="PANTHER" id="PTHR47936:SF1">
    <property type="entry name" value="PENTATRICOPEPTIDE REPEAT-CONTAINING PROTEIN GUN1, CHLOROPLASTIC"/>
    <property type="match status" value="1"/>
</dbReference>
<keyword evidence="2" id="KW-0677">Repeat</keyword>
<dbReference type="STRING" id="322104.A3GHT5"/>
<dbReference type="InterPro" id="IPR011990">
    <property type="entry name" value="TPR-like_helical_dom_sf"/>
</dbReference>
<comment type="subunit">
    <text evidence="4">Binds to mitochondrial small subunit 15S rRNA.</text>
</comment>
<dbReference type="InParanoid" id="A3GHT5"/>
<evidence type="ECO:0000256" key="5">
    <source>
        <dbReference type="ARBA" id="ARBA00044527"/>
    </source>
</evidence>
<name>A3GHT5_PICST</name>
<dbReference type="OMA" id="IFITSIM"/>
<dbReference type="HOGENOM" id="CLU_272246_0_0_1"/>
<feature type="non-terminal residue" evidence="6">
    <location>
        <position position="1"/>
    </location>
</feature>
<proteinExistence type="inferred from homology"/>
<comment type="function">
    <text evidence="3">Regulates mitochondrial small subunit maturation by controlling 15S rRNA 5'-end processing. Localizes to the 5' precursor of the 15S rRNA in a position that is subsequently occupied by mS47 in the mature yeast mtSSU. Uses structure and sequence-specific RNA recognition, binding to a single-stranded region of the precursor and specifically recognizing bases -6 to -1. The exchange of Ccm1 for mS47 is coupled to the irreversible removal of precursor rRNA that is accompanied by conformational changes of the mitoribosomal proteins uS5m and mS26. These conformational changes signal completion of 5'-end rRNA processing through protection of the mature 5'-end of the 15S rRNA and stabilization of mS47. The removal of the 5' precursor together with the dissociation of Ccm1 may be catalyzed by the 5'-3' exoribonuclease Pet127. Involved in the specific removal of group I introns in mitochondrial encoded transcripts.</text>
</comment>
<comment type="similarity">
    <text evidence="1">Belongs to the CCM1 family.</text>
</comment>
<organism evidence="6 7">
    <name type="scientific">Scheffersomyces stipitis (strain ATCC 58785 / CBS 6054 / NBRC 10063 / NRRL Y-11545)</name>
    <name type="common">Yeast</name>
    <name type="synonym">Pichia stipitis</name>
    <dbReference type="NCBI Taxonomy" id="322104"/>
    <lineage>
        <taxon>Eukaryota</taxon>
        <taxon>Fungi</taxon>
        <taxon>Dikarya</taxon>
        <taxon>Ascomycota</taxon>
        <taxon>Saccharomycotina</taxon>
        <taxon>Pichiomycetes</taxon>
        <taxon>Debaryomycetaceae</taxon>
        <taxon>Scheffersomyces</taxon>
    </lineage>
</organism>
<keyword evidence="7" id="KW-1185">Reference proteome</keyword>
<dbReference type="RefSeq" id="XP_001386899.2">
    <property type="nucleotide sequence ID" value="XM_001386862.1"/>
</dbReference>
<sequence length="1090" mass="128203">RPISTLATDPRKVLRKNTLQGDYYQVGTLLEDPSLKDEYLNALEVAETFSDVEIDLISANYSNLLEVMAGFREKEALDLLVDIWTIVFNKKGRKIKSARKLQQSLLQKRQQLVDILMDARRYDIYETLIQPLLEDSSFSEKRTQSDDFMIICQLKYQDGKLSLNKHGILRYLRDEYIPMHKKRQFLERLTRSGIIYASNDEERYLFIKYFMEFSKVMGDIDMNFVDSQFKVYEKVLRLMAIPPEGFEQHITELYHQFVKLDFEPEAFNNLLTSLMSATASAPNYVLKYWQYKVKHSRQMGLAPSRVLNYKDLKYAMQSLLSMNYHKEVEELYWNFPTLHDDDQIEVLLELCAVSKDWEGLQKRFEEMYGRGNLPLTVHYAIVMNALATVGAKQEVDNLFQQLIERKLEASTSVFISLINSRLYYNDIDGAKKCIDLYLSMSFGEKEKDALPKLYSLIFDVYIRSSSLQEVMDFFESTLKRQAELGVQLINSKVIVQVIDMASSNYGLREIERLKSIAEYLNLGNNEVYLGLIRTYTRMDQFERADEISYEAHRHSEIPFNDSKVYAAQLRNFRFWQRSSTHSEKREYYRSRMTFISFLADDVRLEKSLALNAGFFTEVIKYLLSEDNVKEAYAMLRKVEKLELLRETHYVPFLKYFSRTRNSKSRNEVMKLYQEMIEKNITVSSLAYVFLLRVSLETDHGHGLGFKNSLSLLETVFKLHGIALTRGEKLEQPQVSALMLYQNYVNLCRMLSDYIITTKGDSDMLMHFMEQVRSKLGEVIGIDFTITSSIEMAKVYESEGNKVKSQGFIDFGMVDLRHFISRFHANYPFKKSEEVVVPRALSKPLRTLITMKMRTDSRDVYIDILNESHDLVTLSGIQYNQLMKGILPTSNINILNKILFACEHHLVSGNWVEIQIMNKLQYLYKLIIYHLIRLHGENKVMSRYSILNNYYNVKSLSQLDSEFAELEDPYETLKYEVETHIRSITTRNYSVEDVIRHIPKIFAPERHIRTRNKISHTNSSQLWWNISKHCKDDILKAYDLMQEYPNLMEYLMYNNSARYRMICFRDEINKIRPPRSREGYNDRRFRTISAL</sequence>
<dbReference type="Proteomes" id="UP000002258">
    <property type="component" value="Chromosome 1"/>
</dbReference>
<dbReference type="PANTHER" id="PTHR47936">
    <property type="entry name" value="PPR_LONG DOMAIN-CONTAINING PROTEIN"/>
    <property type="match status" value="1"/>
</dbReference>
<evidence type="ECO:0000256" key="3">
    <source>
        <dbReference type="ARBA" id="ARBA00044493"/>
    </source>
</evidence>
<dbReference type="Gene3D" id="1.25.40.10">
    <property type="entry name" value="Tetratricopeptide repeat domain"/>
    <property type="match status" value="2"/>
</dbReference>
<gene>
    <name evidence="6" type="ORF">PICST_24134</name>
</gene>
<dbReference type="OrthoDB" id="185373at2759"/>
<evidence type="ECO:0000313" key="6">
    <source>
        <dbReference type="EMBL" id="EAZ62876.2"/>
    </source>
</evidence>
<accession>A3GHT5</accession>
<dbReference type="KEGG" id="pic:PICST_24134"/>
<dbReference type="eggNOG" id="KOG4197">
    <property type="taxonomic scope" value="Eukaryota"/>
</dbReference>
<comment type="caution">
    <text evidence="6">The sequence shown here is derived from an EMBL/GenBank/DDBJ whole genome shotgun (WGS) entry which is preliminary data.</text>
</comment>
<evidence type="ECO:0000256" key="2">
    <source>
        <dbReference type="ARBA" id="ARBA00022737"/>
    </source>
</evidence>
<dbReference type="GO" id="GO:0031930">
    <property type="term" value="P:mitochondria-nucleus signaling pathway"/>
    <property type="evidence" value="ECO:0007669"/>
    <property type="project" value="TreeGrafter"/>
</dbReference>
<protein>
    <recommendedName>
        <fullName evidence="5">Mitochondrial 15S rRNA processing factor CCM1</fullName>
    </recommendedName>
</protein>
<feature type="non-terminal residue" evidence="6">
    <location>
        <position position="1090"/>
    </location>
</feature>
<reference evidence="6 7" key="1">
    <citation type="journal article" date="2007" name="Nat. Biotechnol.">
        <title>Genome sequence of the lignocellulose-bioconverting and xylose-fermenting yeast Pichia stipitis.</title>
        <authorList>
            <person name="Jeffries T.W."/>
            <person name="Grigoriev I.V."/>
            <person name="Grimwood J."/>
            <person name="Laplaza J.M."/>
            <person name="Aerts A."/>
            <person name="Salamov A."/>
            <person name="Schmutz J."/>
            <person name="Lindquist E."/>
            <person name="Dehal P."/>
            <person name="Shapiro H."/>
            <person name="Jin Y.S."/>
            <person name="Passoth V."/>
            <person name="Richardson P.M."/>
        </authorList>
    </citation>
    <scope>NUCLEOTIDE SEQUENCE [LARGE SCALE GENOMIC DNA]</scope>
    <source>
        <strain evidence="7">ATCC 58785 / CBS 6054 / NBRC 10063 / NRRL Y-11545</strain>
    </source>
</reference>
<evidence type="ECO:0000313" key="7">
    <source>
        <dbReference type="Proteomes" id="UP000002258"/>
    </source>
</evidence>